<sequence length="66" mass="7316">MTAQETQPVLDAQAVALVVQILTDVLGSTENGTYVRQTYRRIGELERAISTVLTVIDRLGRTEAQR</sequence>
<evidence type="ECO:0000313" key="1">
    <source>
        <dbReference type="EMBL" id="MBL1100617.1"/>
    </source>
</evidence>
<gene>
    <name evidence="1" type="ORF">JK363_28955</name>
</gene>
<protein>
    <submittedName>
        <fullName evidence="1">Uncharacterized protein</fullName>
    </submittedName>
</protein>
<dbReference type="RefSeq" id="WP_201879308.1">
    <property type="nucleotide sequence ID" value="NZ_JAERRF010000021.1"/>
</dbReference>
<accession>A0ABS1NKJ6</accession>
<dbReference type="EMBL" id="JAERRF010000021">
    <property type="protein sequence ID" value="MBL1100617.1"/>
    <property type="molecule type" value="Genomic_DNA"/>
</dbReference>
<organism evidence="1 2">
    <name type="scientific">Streptomyces coffeae</name>
    <dbReference type="NCBI Taxonomy" id="621382"/>
    <lineage>
        <taxon>Bacteria</taxon>
        <taxon>Bacillati</taxon>
        <taxon>Actinomycetota</taxon>
        <taxon>Actinomycetes</taxon>
        <taxon>Kitasatosporales</taxon>
        <taxon>Streptomycetaceae</taxon>
        <taxon>Streptomyces</taxon>
    </lineage>
</organism>
<comment type="caution">
    <text evidence="1">The sequence shown here is derived from an EMBL/GenBank/DDBJ whole genome shotgun (WGS) entry which is preliminary data.</text>
</comment>
<keyword evidence="2" id="KW-1185">Reference proteome</keyword>
<reference evidence="1 2" key="1">
    <citation type="submission" date="2021-01" db="EMBL/GenBank/DDBJ databases">
        <title>WGS of actinomycetes isolated from Thailand.</title>
        <authorList>
            <person name="Thawai C."/>
        </authorList>
    </citation>
    <scope>NUCLEOTIDE SEQUENCE [LARGE SCALE GENOMIC DNA]</scope>
    <source>
        <strain evidence="1 2">CA1R205</strain>
    </source>
</reference>
<proteinExistence type="predicted"/>
<name>A0ABS1NKJ6_9ACTN</name>
<dbReference type="Proteomes" id="UP000634229">
    <property type="component" value="Unassembled WGS sequence"/>
</dbReference>
<evidence type="ECO:0000313" key="2">
    <source>
        <dbReference type="Proteomes" id="UP000634229"/>
    </source>
</evidence>